<sequence>MFKKTIHYTFILILGICGAVYGQGNTKGNETTYKNELNKLVERANKLSNDSLLLIVKEFNALHTEYQDQTSLVYVALCKANYEHLKANHVGAMRNALDALNMAHKYNVKEPIPSIYMLIGNLHKENTNYPMAFESAGKALQVAKVNKDTIRIIAAMGLSAMFKRGYVRHFGLSIAEDSSIYTQFEALKLAESSPKYERERVSFYHNIAQHYKDMKDYDKAIMYAQKGIALATTLNKKRSLTYGYCWLGEAYYRKGNRELGTKYIEKAISISKEIKQPYRTMELYETMANCYRSSGDLKKAIPFMDLYLEVHDSLNVQTNEKLMGELQIKYESSKKDKDLALMQQADKLKSRQMTWLIGGIIIFMVLCITLVYFYTIILKKNNTLNDKNKKINEQASKLQILMQELHHRVKNNLQIVSSLLTLQSNRMMDNDARQALDVSRQRIEAMVIIHSSLYQQESASNVDMKGFLPELLRSILESFDVDADKMDINTEINISDIDVDIAMPLGLIMNEWVTNVFKHAFYQINHRPALTINILQIANEIQLEIKDNGIGMPLKIWENPTGTFGIKLMKVLIKQINGKSTILNNNGTTFILKIPNASLIPTI</sequence>
<feature type="coiled-coil region" evidence="8">
    <location>
        <begin position="381"/>
        <end position="408"/>
    </location>
</feature>
<feature type="transmembrane region" description="Helical" evidence="9">
    <location>
        <begin position="353"/>
        <end position="377"/>
    </location>
</feature>
<protein>
    <recommendedName>
        <fullName evidence="2">histidine kinase</fullName>
        <ecNumber evidence="2">2.7.13.3</ecNumber>
    </recommendedName>
</protein>
<name>A0ABU5SL45_9BACT</name>
<comment type="catalytic activity">
    <reaction evidence="1">
        <text>ATP + protein L-histidine = ADP + protein N-phospho-L-histidine.</text>
        <dbReference type="EC" id="2.7.13.3"/>
    </reaction>
</comment>
<dbReference type="SUPFAM" id="SSF55874">
    <property type="entry name" value="ATPase domain of HSP90 chaperone/DNA topoisomerase II/histidine kinase"/>
    <property type="match status" value="1"/>
</dbReference>
<evidence type="ECO:0000256" key="9">
    <source>
        <dbReference type="SAM" id="Phobius"/>
    </source>
</evidence>
<dbReference type="InterPro" id="IPR011990">
    <property type="entry name" value="TPR-like_helical_dom_sf"/>
</dbReference>
<keyword evidence="13" id="KW-1185">Reference proteome</keyword>
<keyword evidence="9" id="KW-0812">Transmembrane</keyword>
<evidence type="ECO:0000256" key="7">
    <source>
        <dbReference type="ARBA" id="ARBA00022840"/>
    </source>
</evidence>
<evidence type="ECO:0000313" key="12">
    <source>
        <dbReference type="EMBL" id="MEA5427964.1"/>
    </source>
</evidence>
<proteinExistence type="predicted"/>
<dbReference type="Pfam" id="PF13181">
    <property type="entry name" value="TPR_8"/>
    <property type="match status" value="2"/>
</dbReference>
<dbReference type="EMBL" id="JAYGIM010000011">
    <property type="protein sequence ID" value="MEA5427964.1"/>
    <property type="molecule type" value="Genomic_DNA"/>
</dbReference>
<comment type="caution">
    <text evidence="12">The sequence shown here is derived from an EMBL/GenBank/DDBJ whole genome shotgun (WGS) entry which is preliminary data.</text>
</comment>
<keyword evidence="3" id="KW-0597">Phosphoprotein</keyword>
<feature type="domain" description="Signal transduction histidine kinase subgroup 2 dimerisation and phosphoacceptor" evidence="11">
    <location>
        <begin position="404"/>
        <end position="478"/>
    </location>
</feature>
<dbReference type="InterPro" id="IPR011495">
    <property type="entry name" value="Sig_transdc_His_kin_sub2_dim/P"/>
</dbReference>
<evidence type="ECO:0000256" key="4">
    <source>
        <dbReference type="ARBA" id="ARBA00022679"/>
    </source>
</evidence>
<keyword evidence="8" id="KW-0175">Coiled coil</keyword>
<evidence type="ECO:0000259" key="11">
    <source>
        <dbReference type="Pfam" id="PF07568"/>
    </source>
</evidence>
<dbReference type="SMART" id="SM00028">
    <property type="entry name" value="TPR"/>
    <property type="match status" value="4"/>
</dbReference>
<gene>
    <name evidence="12" type="ORF">VB798_15330</name>
</gene>
<evidence type="ECO:0000259" key="10">
    <source>
        <dbReference type="Pfam" id="PF02518"/>
    </source>
</evidence>
<evidence type="ECO:0000256" key="8">
    <source>
        <dbReference type="SAM" id="Coils"/>
    </source>
</evidence>
<evidence type="ECO:0000256" key="1">
    <source>
        <dbReference type="ARBA" id="ARBA00000085"/>
    </source>
</evidence>
<dbReference type="PANTHER" id="PTHR41523">
    <property type="entry name" value="TWO-COMPONENT SYSTEM SENSOR PROTEIN"/>
    <property type="match status" value="1"/>
</dbReference>
<evidence type="ECO:0000256" key="5">
    <source>
        <dbReference type="ARBA" id="ARBA00022741"/>
    </source>
</evidence>
<reference evidence="12 13" key="1">
    <citation type="submission" date="2023-12" db="EMBL/GenBank/DDBJ databases">
        <title>Novel species of the genus Arcicella isolated from rivers.</title>
        <authorList>
            <person name="Lu H."/>
        </authorList>
    </citation>
    <scope>NUCLEOTIDE SEQUENCE [LARGE SCALE GENOMIC DNA]</scope>
    <source>
        <strain evidence="12 13">DC25W</strain>
    </source>
</reference>
<keyword evidence="5" id="KW-0547">Nucleotide-binding</keyword>
<dbReference type="EC" id="2.7.13.3" evidence="2"/>
<organism evidence="12 13">
    <name type="scientific">Arcicella lustrica</name>
    <dbReference type="NCBI Taxonomy" id="2984196"/>
    <lineage>
        <taxon>Bacteria</taxon>
        <taxon>Pseudomonadati</taxon>
        <taxon>Bacteroidota</taxon>
        <taxon>Cytophagia</taxon>
        <taxon>Cytophagales</taxon>
        <taxon>Flectobacillaceae</taxon>
        <taxon>Arcicella</taxon>
    </lineage>
</organism>
<keyword evidence="9" id="KW-0472">Membrane</keyword>
<dbReference type="InterPro" id="IPR003594">
    <property type="entry name" value="HATPase_dom"/>
</dbReference>
<keyword evidence="7" id="KW-0067">ATP-binding</keyword>
<dbReference type="GO" id="GO:0016301">
    <property type="term" value="F:kinase activity"/>
    <property type="evidence" value="ECO:0007669"/>
    <property type="project" value="UniProtKB-KW"/>
</dbReference>
<dbReference type="Gene3D" id="1.25.40.10">
    <property type="entry name" value="Tetratricopeptide repeat domain"/>
    <property type="match status" value="2"/>
</dbReference>
<accession>A0ABU5SL45</accession>
<dbReference type="InterPro" id="IPR036890">
    <property type="entry name" value="HATPase_C_sf"/>
</dbReference>
<dbReference type="Pfam" id="PF02518">
    <property type="entry name" value="HATPase_c"/>
    <property type="match status" value="1"/>
</dbReference>
<feature type="domain" description="Histidine kinase/HSP90-like ATPase" evidence="10">
    <location>
        <begin position="504"/>
        <end position="596"/>
    </location>
</feature>
<keyword evidence="6 12" id="KW-0418">Kinase</keyword>
<dbReference type="PANTHER" id="PTHR41523:SF8">
    <property type="entry name" value="ETHYLENE RESPONSE SENSOR PROTEIN"/>
    <property type="match status" value="1"/>
</dbReference>
<dbReference type="Proteomes" id="UP001302222">
    <property type="component" value="Unassembled WGS sequence"/>
</dbReference>
<dbReference type="Pfam" id="PF07568">
    <property type="entry name" value="HisKA_2"/>
    <property type="match status" value="1"/>
</dbReference>
<keyword evidence="4" id="KW-0808">Transferase</keyword>
<keyword evidence="9" id="KW-1133">Transmembrane helix</keyword>
<dbReference type="SUPFAM" id="SSF48452">
    <property type="entry name" value="TPR-like"/>
    <property type="match status" value="1"/>
</dbReference>
<evidence type="ECO:0000313" key="13">
    <source>
        <dbReference type="Proteomes" id="UP001302222"/>
    </source>
</evidence>
<dbReference type="RefSeq" id="WP_323259851.1">
    <property type="nucleotide sequence ID" value="NZ_JAYGIM010000011.1"/>
</dbReference>
<evidence type="ECO:0000256" key="6">
    <source>
        <dbReference type="ARBA" id="ARBA00022777"/>
    </source>
</evidence>
<evidence type="ECO:0000256" key="2">
    <source>
        <dbReference type="ARBA" id="ARBA00012438"/>
    </source>
</evidence>
<dbReference type="InterPro" id="IPR019734">
    <property type="entry name" value="TPR_rpt"/>
</dbReference>
<evidence type="ECO:0000256" key="3">
    <source>
        <dbReference type="ARBA" id="ARBA00022553"/>
    </source>
</evidence>
<dbReference type="Gene3D" id="3.30.565.10">
    <property type="entry name" value="Histidine kinase-like ATPase, C-terminal domain"/>
    <property type="match status" value="1"/>
</dbReference>
<dbReference type="Gene3D" id="3.30.450.20">
    <property type="entry name" value="PAS domain"/>
    <property type="match status" value="1"/>
</dbReference>